<dbReference type="NCBIfam" id="NF010258">
    <property type="entry name" value="PRK13704.1"/>
    <property type="match status" value="1"/>
</dbReference>
<evidence type="ECO:0000256" key="1">
    <source>
        <dbReference type="SAM" id="MobiDB-lite"/>
    </source>
</evidence>
<dbReference type="InterPro" id="IPR009385">
    <property type="entry name" value="Plasmid_inh_PsiB"/>
</dbReference>
<dbReference type="Pfam" id="PF06952">
    <property type="entry name" value="PsiA"/>
    <property type="match status" value="1"/>
</dbReference>
<dbReference type="AlphaFoldDB" id="A0A2X2T7D4"/>
<sequence length="385" mass="44318">MRTILTPDVLKTMSCDEFEDWRDSGEDFRRELTHAVMRDLSCPENWDVNGEYRSEFSGFFPVQVRFTPPHGNYHIAVCSPGAISPAWMVVFVPASGRPFSRHSYPERLPAGACQPHRQPDGASRCGRIQSGQHHQHSGSGGRGMIPANLSLVPFSPERRAAMEAIAEVERRRSRGSLSAAYPYASAFFRRLTGSTRITIREIHYFAPVLTARELRGSRDSWLSAIDALIESRGTRCWLPLPVGAGQRLFPEVAFQQTERVRCQDALRDEKYTRQRRKEQCQRERAYQALAGQAEIELAFHTPETVSSWSARWSGTELRQYDLEEMFWRWSERFPSLEPMERWTMESQPFWTVMAETDALARESPGSVRQLERWMVPNKLTMRSRV</sequence>
<proteinExistence type="predicted"/>
<accession>A0A2X2T7D4</accession>
<name>A0A2X2T7D4_9ENTR</name>
<protein>
    <submittedName>
        <fullName evidence="2">Plasmid SOS inhibition protein A</fullName>
    </submittedName>
</protein>
<dbReference type="EMBL" id="UAVU01000003">
    <property type="protein sequence ID" value="SQA97951.1"/>
    <property type="molecule type" value="Genomic_DNA"/>
</dbReference>
<dbReference type="InterPro" id="IPR038131">
    <property type="entry name" value="PsiB-like_sf"/>
</dbReference>
<dbReference type="Gene3D" id="3.40.50.11880">
    <property type="entry name" value="Plasmid SOS inhibition protein"/>
    <property type="match status" value="1"/>
</dbReference>
<evidence type="ECO:0000313" key="3">
    <source>
        <dbReference type="Proteomes" id="UP000251197"/>
    </source>
</evidence>
<dbReference type="NCBIfam" id="NF010255">
    <property type="entry name" value="PRK13701.1"/>
    <property type="match status" value="1"/>
</dbReference>
<feature type="region of interest" description="Disordered" evidence="1">
    <location>
        <begin position="110"/>
        <end position="144"/>
    </location>
</feature>
<dbReference type="Proteomes" id="UP000251197">
    <property type="component" value="Unassembled WGS sequence"/>
</dbReference>
<reference evidence="2 3" key="1">
    <citation type="submission" date="2018-06" db="EMBL/GenBank/DDBJ databases">
        <authorList>
            <consortium name="Pathogen Informatics"/>
            <person name="Doyle S."/>
        </authorList>
    </citation>
    <scope>NUCLEOTIDE SEQUENCE [LARGE SCALE GENOMIC DNA]</scope>
    <source>
        <strain evidence="2 3">NCTC12120</strain>
    </source>
</reference>
<dbReference type="Pfam" id="PF06290">
    <property type="entry name" value="PsiB"/>
    <property type="match status" value="1"/>
</dbReference>
<dbReference type="InterPro" id="IPR009713">
    <property type="entry name" value="Uncharacterised_PsiA"/>
</dbReference>
<organism evidence="2 3">
    <name type="scientific">Cedecea neteri</name>
    <dbReference type="NCBI Taxonomy" id="158822"/>
    <lineage>
        <taxon>Bacteria</taxon>
        <taxon>Pseudomonadati</taxon>
        <taxon>Pseudomonadota</taxon>
        <taxon>Gammaproteobacteria</taxon>
        <taxon>Enterobacterales</taxon>
        <taxon>Enterobacteriaceae</taxon>
        <taxon>Cedecea</taxon>
    </lineage>
</organism>
<evidence type="ECO:0000313" key="2">
    <source>
        <dbReference type="EMBL" id="SQA97951.1"/>
    </source>
</evidence>
<gene>
    <name evidence="2" type="primary">psiB</name>
    <name evidence="2" type="ORF">NCTC12120_01799</name>
</gene>